<evidence type="ECO:0000256" key="10">
    <source>
        <dbReference type="PIRSR" id="PIRSR000485-2"/>
    </source>
</evidence>
<evidence type="ECO:0000313" key="14">
    <source>
        <dbReference type="Proteomes" id="UP000324585"/>
    </source>
</evidence>
<feature type="binding site" evidence="10">
    <location>
        <position position="424"/>
    </location>
    <ligand>
        <name>Mg(2+)</name>
        <dbReference type="ChEBI" id="CHEBI:18420"/>
    </ligand>
</feature>
<evidence type="ECO:0000256" key="1">
    <source>
        <dbReference type="ARBA" id="ARBA00005209"/>
    </source>
</evidence>
<feature type="active site" description="Nucleophile" evidence="9">
    <location>
        <position position="73"/>
    </location>
</feature>
<evidence type="ECO:0000256" key="3">
    <source>
        <dbReference type="ARBA" id="ARBA00011941"/>
    </source>
</evidence>
<dbReference type="Gene3D" id="3.40.50.2020">
    <property type="match status" value="1"/>
</dbReference>
<sequence length="554" mass="59790">MAFAGVPGVELAAGSYRTSRAASSLSSSSSNAFATQSVRARRARMVVRFGAKEQEVESAPEADGEMAHFREECGVMAVYNVADAARVTYFGLHTLQHRGQEGAGIVVSDGTRLKELKGLGLVSEVFTDEMLNSATGNRAIGHVRYSTSGEKSVRNVQPFTVGSRDGSLSICHNGNLTNAGRLRAELELRGSIFNTSSDTETVLHLMATSVYGGSTKGRQQGLLRRAADALNRVEGAYSIVIMTKDVMIAVRDPRGFRPLVMGRLQSGYIFASETCALDIIGAEFVREVEPGEMVVLDGAGIKSLSPFPRQLRKACVFEHIYFSKPSSLIFGRSVYMSRYRFGQILAQVAPVDADVVIPVPDSGIPAALGYAAASGIEFQHGIMRSSYVGRTFIQPTQSMRDIGVKLKLAPVTELIAGKDIVVVDDSIVRGTTSRKIVKMLREAGARKIHVRIACPPILGGCYYGVDTPDQSQLISHSMTDEEVCEYIGADSLSFVPLKNLRQFLGDESRTFCDACFSLEYPVPPLDVGDSDDEDEEYVSSTASINALGFQAPTG</sequence>
<feature type="binding site" evidence="11">
    <location>
        <position position="315"/>
    </location>
    <ligand>
        <name>[4Fe-4S] cluster</name>
        <dbReference type="ChEBI" id="CHEBI:49883"/>
    </ligand>
</feature>
<comment type="caution">
    <text evidence="13">The sequence shown here is derived from an EMBL/GenBank/DDBJ whole genome shotgun (WGS) entry which is preliminary data.</text>
</comment>
<keyword evidence="14" id="KW-1185">Reference proteome</keyword>
<comment type="similarity">
    <text evidence="2 8">In the C-terminal section; belongs to the purine/pyrimidine phosphoribosyltransferase family.</text>
</comment>
<feature type="binding site" evidence="11">
    <location>
        <position position="461"/>
    </location>
    <ligand>
        <name>[4Fe-4S] cluster</name>
        <dbReference type="ChEBI" id="CHEBI:49883"/>
    </ligand>
</feature>
<evidence type="ECO:0000313" key="13">
    <source>
        <dbReference type="EMBL" id="KAA8495008.1"/>
    </source>
</evidence>
<feature type="binding site" evidence="10">
    <location>
        <position position="362"/>
    </location>
    <ligand>
        <name>Mg(2+)</name>
        <dbReference type="ChEBI" id="CHEBI:18420"/>
    </ligand>
</feature>
<evidence type="ECO:0000256" key="4">
    <source>
        <dbReference type="ARBA" id="ARBA00022676"/>
    </source>
</evidence>
<accession>A0A5J4YUY7</accession>
<name>A0A5J4YUY7_PORPP</name>
<keyword evidence="7" id="KW-0315">Glutamine amidotransferase</keyword>
<dbReference type="GO" id="GO:0006189">
    <property type="term" value="P:'de novo' IMP biosynthetic process"/>
    <property type="evidence" value="ECO:0007669"/>
    <property type="project" value="UniProtKB-UniPathway"/>
</dbReference>
<dbReference type="CDD" id="cd00715">
    <property type="entry name" value="GPATase_N"/>
    <property type="match status" value="1"/>
</dbReference>
<comment type="cofactor">
    <cofactor evidence="11">
        <name>[4Fe-4S] cluster</name>
        <dbReference type="ChEBI" id="CHEBI:49883"/>
    </cofactor>
    <text evidence="11">Binds 1 [4Fe-4S] cluster per subunit.</text>
</comment>
<dbReference type="Gene3D" id="3.60.20.10">
    <property type="entry name" value="Glutamine Phosphoribosylpyrophosphate, subunit 1, domain 1"/>
    <property type="match status" value="1"/>
</dbReference>
<proteinExistence type="inferred from homology"/>
<dbReference type="InterPro" id="IPR035584">
    <property type="entry name" value="PurF_N"/>
</dbReference>
<dbReference type="GO" id="GO:0009113">
    <property type="term" value="P:purine nucleobase biosynthetic process"/>
    <property type="evidence" value="ECO:0007669"/>
    <property type="project" value="InterPro"/>
</dbReference>
<organism evidence="13 14">
    <name type="scientific">Porphyridium purpureum</name>
    <name type="common">Red alga</name>
    <name type="synonym">Porphyridium cruentum</name>
    <dbReference type="NCBI Taxonomy" id="35688"/>
    <lineage>
        <taxon>Eukaryota</taxon>
        <taxon>Rhodophyta</taxon>
        <taxon>Bangiophyceae</taxon>
        <taxon>Porphyridiales</taxon>
        <taxon>Porphyridiaceae</taxon>
        <taxon>Porphyridium</taxon>
    </lineage>
</organism>
<feature type="binding site" evidence="11">
    <location>
        <position position="512"/>
    </location>
    <ligand>
        <name>[4Fe-4S] cluster</name>
        <dbReference type="ChEBI" id="CHEBI:49883"/>
    </ligand>
</feature>
<dbReference type="PROSITE" id="PS51278">
    <property type="entry name" value="GATASE_TYPE_2"/>
    <property type="match status" value="1"/>
</dbReference>
<gene>
    <name evidence="13" type="ORF">FVE85_3249</name>
</gene>
<dbReference type="PIRSF" id="PIRSF000485">
    <property type="entry name" value="Amd_phspho_trans"/>
    <property type="match status" value="1"/>
</dbReference>
<dbReference type="Pfam" id="PF00156">
    <property type="entry name" value="Pribosyltran"/>
    <property type="match status" value="1"/>
</dbReference>
<dbReference type="EC" id="2.4.2.14" evidence="3 8"/>
<dbReference type="CDD" id="cd06223">
    <property type="entry name" value="PRTases_typeI"/>
    <property type="match status" value="1"/>
</dbReference>
<protein>
    <recommendedName>
        <fullName evidence="3 8">Amidophosphoribosyltransferase</fullName>
        <shortName evidence="8">ATase</shortName>
        <ecNumber evidence="3 8">2.4.2.14</ecNumber>
    </recommendedName>
    <alternativeName>
        <fullName evidence="8">Glutamine phosphoribosylpyrophosphate amidotransferase</fullName>
    </alternativeName>
</protein>
<dbReference type="SUPFAM" id="SSF56235">
    <property type="entry name" value="N-terminal nucleophile aminohydrolases (Ntn hydrolases)"/>
    <property type="match status" value="1"/>
</dbReference>
<evidence type="ECO:0000259" key="12">
    <source>
        <dbReference type="PROSITE" id="PS51278"/>
    </source>
</evidence>
<dbReference type="HAMAP" id="MF_01931">
    <property type="entry name" value="PurF"/>
    <property type="match status" value="1"/>
</dbReference>
<evidence type="ECO:0000256" key="9">
    <source>
        <dbReference type="PIRSR" id="PIRSR000485-1"/>
    </source>
</evidence>
<dbReference type="AlphaFoldDB" id="A0A5J4YUY7"/>
<dbReference type="InterPro" id="IPR017932">
    <property type="entry name" value="GATase_2_dom"/>
</dbReference>
<keyword evidence="4 8" id="KW-0328">Glycosyltransferase</keyword>
<dbReference type="GO" id="GO:0004044">
    <property type="term" value="F:amidophosphoribosyltransferase activity"/>
    <property type="evidence" value="ECO:0007669"/>
    <property type="project" value="UniProtKB-EC"/>
</dbReference>
<feature type="binding site" evidence="10">
    <location>
        <position position="425"/>
    </location>
    <ligand>
        <name>Mg(2+)</name>
        <dbReference type="ChEBI" id="CHEBI:18420"/>
    </ligand>
</feature>
<dbReference type="InterPro" id="IPR005854">
    <property type="entry name" value="PurF"/>
</dbReference>
<dbReference type="Pfam" id="PF13522">
    <property type="entry name" value="GATase_6"/>
    <property type="match status" value="1"/>
</dbReference>
<evidence type="ECO:0000256" key="5">
    <source>
        <dbReference type="ARBA" id="ARBA00022679"/>
    </source>
</evidence>
<dbReference type="InterPro" id="IPR000836">
    <property type="entry name" value="PRTase_dom"/>
</dbReference>
<evidence type="ECO:0000256" key="11">
    <source>
        <dbReference type="PIRSR" id="PIRSR000485-3"/>
    </source>
</evidence>
<dbReference type="InterPro" id="IPR029057">
    <property type="entry name" value="PRTase-like"/>
</dbReference>
<dbReference type="OrthoDB" id="191723at2759"/>
<comment type="cofactor">
    <cofactor evidence="10">
        <name>Mg(2+)</name>
        <dbReference type="ChEBI" id="CHEBI:18420"/>
    </cofactor>
    <text evidence="10">Binds 1 Mg(2+) ion per subunit.</text>
</comment>
<dbReference type="InterPro" id="IPR029055">
    <property type="entry name" value="Ntn_hydrolases_N"/>
</dbReference>
<dbReference type="NCBIfam" id="TIGR01134">
    <property type="entry name" value="purF"/>
    <property type="match status" value="1"/>
</dbReference>
<feature type="domain" description="Glutamine amidotransferase type-2" evidence="12">
    <location>
        <begin position="73"/>
        <end position="299"/>
    </location>
</feature>
<dbReference type="EMBL" id="VRMN01000004">
    <property type="protein sequence ID" value="KAA8495008.1"/>
    <property type="molecule type" value="Genomic_DNA"/>
</dbReference>
<comment type="catalytic activity">
    <reaction evidence="8">
        <text>5-phospho-beta-D-ribosylamine + L-glutamate + diphosphate = 5-phospho-alpha-D-ribose 1-diphosphate + L-glutamine + H2O</text>
        <dbReference type="Rhea" id="RHEA:14905"/>
        <dbReference type="ChEBI" id="CHEBI:15377"/>
        <dbReference type="ChEBI" id="CHEBI:29985"/>
        <dbReference type="ChEBI" id="CHEBI:33019"/>
        <dbReference type="ChEBI" id="CHEBI:58017"/>
        <dbReference type="ChEBI" id="CHEBI:58359"/>
        <dbReference type="ChEBI" id="CHEBI:58681"/>
        <dbReference type="EC" id="2.4.2.14"/>
    </reaction>
</comment>
<keyword evidence="11" id="KW-0411">Iron-sulfur</keyword>
<evidence type="ECO:0000256" key="2">
    <source>
        <dbReference type="ARBA" id="ARBA00010138"/>
    </source>
</evidence>
<evidence type="ECO:0000256" key="6">
    <source>
        <dbReference type="ARBA" id="ARBA00022755"/>
    </source>
</evidence>
<keyword evidence="10" id="KW-0479">Metal-binding</keyword>
<comment type="pathway">
    <text evidence="1 8">Purine metabolism; IMP biosynthesis via de novo pathway; N(1)-(5-phospho-D-ribosyl)glycinamide from 5-phospho-alpha-D-ribose 1-diphosphate: step 1/2.</text>
</comment>
<dbReference type="SUPFAM" id="SSF53271">
    <property type="entry name" value="PRTase-like"/>
    <property type="match status" value="1"/>
</dbReference>
<dbReference type="PANTHER" id="PTHR11907">
    <property type="entry name" value="AMIDOPHOSPHORIBOSYLTRANSFERASE"/>
    <property type="match status" value="1"/>
</dbReference>
<dbReference type="Proteomes" id="UP000324585">
    <property type="component" value="Unassembled WGS sequence"/>
</dbReference>
<feature type="binding site" evidence="11">
    <location>
        <position position="515"/>
    </location>
    <ligand>
        <name>[4Fe-4S] cluster</name>
        <dbReference type="ChEBI" id="CHEBI:49883"/>
    </ligand>
</feature>
<dbReference type="GO" id="GO:0051536">
    <property type="term" value="F:iron-sulfur cluster binding"/>
    <property type="evidence" value="ECO:0007669"/>
    <property type="project" value="UniProtKB-KW"/>
</dbReference>
<keyword evidence="10" id="KW-0460">Magnesium</keyword>
<keyword evidence="5 8" id="KW-0808">Transferase</keyword>
<dbReference type="GO" id="GO:0046872">
    <property type="term" value="F:metal ion binding"/>
    <property type="evidence" value="ECO:0007669"/>
    <property type="project" value="UniProtKB-KW"/>
</dbReference>
<dbReference type="OMA" id="IRHFGVK"/>
<evidence type="ECO:0000256" key="8">
    <source>
        <dbReference type="PIRNR" id="PIRNR000485"/>
    </source>
</evidence>
<keyword evidence="11" id="KW-0408">Iron</keyword>
<reference evidence="14" key="1">
    <citation type="journal article" date="2019" name="Nat. Commun.">
        <title>Expansion of phycobilisome linker gene families in mesophilic red algae.</title>
        <authorList>
            <person name="Lee J."/>
            <person name="Kim D."/>
            <person name="Bhattacharya D."/>
            <person name="Yoon H.S."/>
        </authorList>
    </citation>
    <scope>NUCLEOTIDE SEQUENCE [LARGE SCALE GENOMIC DNA]</scope>
    <source>
        <strain evidence="14">CCMP 1328</strain>
    </source>
</reference>
<dbReference type="UniPathway" id="UPA00074">
    <property type="reaction ID" value="UER00124"/>
</dbReference>
<keyword evidence="6 8" id="KW-0658">Purine biosynthesis</keyword>
<evidence type="ECO:0000256" key="7">
    <source>
        <dbReference type="ARBA" id="ARBA00022962"/>
    </source>
</evidence>